<organism evidence="2 3">
    <name type="scientific">Haemaphysalis longicornis</name>
    <name type="common">Bush tick</name>
    <dbReference type="NCBI Taxonomy" id="44386"/>
    <lineage>
        <taxon>Eukaryota</taxon>
        <taxon>Metazoa</taxon>
        <taxon>Ecdysozoa</taxon>
        <taxon>Arthropoda</taxon>
        <taxon>Chelicerata</taxon>
        <taxon>Arachnida</taxon>
        <taxon>Acari</taxon>
        <taxon>Parasitiformes</taxon>
        <taxon>Ixodida</taxon>
        <taxon>Ixodoidea</taxon>
        <taxon>Ixodidae</taxon>
        <taxon>Haemaphysalinae</taxon>
        <taxon>Haemaphysalis</taxon>
    </lineage>
</organism>
<accession>A0A9J6FWM2</accession>
<dbReference type="Proteomes" id="UP000821853">
    <property type="component" value="Chromosome 2"/>
</dbReference>
<dbReference type="OrthoDB" id="6512366at2759"/>
<evidence type="ECO:0000256" key="1">
    <source>
        <dbReference type="SAM" id="MobiDB-lite"/>
    </source>
</evidence>
<evidence type="ECO:0000313" key="2">
    <source>
        <dbReference type="EMBL" id="KAH9366460.1"/>
    </source>
</evidence>
<protein>
    <submittedName>
        <fullName evidence="2">Uncharacterized protein</fullName>
    </submittedName>
</protein>
<name>A0A9J6FWM2_HAELO</name>
<feature type="region of interest" description="Disordered" evidence="1">
    <location>
        <begin position="200"/>
        <end position="242"/>
    </location>
</feature>
<dbReference type="AlphaFoldDB" id="A0A9J6FWM2"/>
<dbReference type="OMA" id="PEYQHIN"/>
<dbReference type="EMBL" id="JABSTR010000004">
    <property type="protein sequence ID" value="KAH9366460.1"/>
    <property type="molecule type" value="Genomic_DNA"/>
</dbReference>
<dbReference type="PANTHER" id="PTHR31751:SF42">
    <property type="entry name" value="PROTEIN CBG10204"/>
    <property type="match status" value="1"/>
</dbReference>
<gene>
    <name evidence="2" type="ORF">HPB48_022141</name>
</gene>
<dbReference type="VEuPathDB" id="VectorBase:HLOH_040870"/>
<keyword evidence="3" id="KW-1185">Reference proteome</keyword>
<sequence>MEKYGLVKGLQELKGRGITVASLTTDRHPGIKKHMRLHEPDTEHKFDIWHVAKGLKKKLSAECKRASCAPLRDWVGPIVNHLYWCVAISKGDGKLVVAIWKSMLNHVINVHDGHDKPYSRCLHDELPDGKWLMPGTPAYARLVAVATNNLLLRDMEKLSATGQTSSLESYHSLLIKFAPKSVGYTPRTMRARTQLAALHQNENSNRSHAATKDGNGKYKRKNPRAQPGKEVVGLVKTPPTYG</sequence>
<reference evidence="2 3" key="1">
    <citation type="journal article" date="2020" name="Cell">
        <title>Large-Scale Comparative Analyses of Tick Genomes Elucidate Their Genetic Diversity and Vector Capacities.</title>
        <authorList>
            <consortium name="Tick Genome and Microbiome Consortium (TIGMIC)"/>
            <person name="Jia N."/>
            <person name="Wang J."/>
            <person name="Shi W."/>
            <person name="Du L."/>
            <person name="Sun Y."/>
            <person name="Zhan W."/>
            <person name="Jiang J.F."/>
            <person name="Wang Q."/>
            <person name="Zhang B."/>
            <person name="Ji P."/>
            <person name="Bell-Sakyi L."/>
            <person name="Cui X.M."/>
            <person name="Yuan T.T."/>
            <person name="Jiang B.G."/>
            <person name="Yang W.F."/>
            <person name="Lam T.T."/>
            <person name="Chang Q.C."/>
            <person name="Ding S.J."/>
            <person name="Wang X.J."/>
            <person name="Zhu J.G."/>
            <person name="Ruan X.D."/>
            <person name="Zhao L."/>
            <person name="Wei J.T."/>
            <person name="Ye R.Z."/>
            <person name="Que T.C."/>
            <person name="Du C.H."/>
            <person name="Zhou Y.H."/>
            <person name="Cheng J.X."/>
            <person name="Dai P.F."/>
            <person name="Guo W.B."/>
            <person name="Han X.H."/>
            <person name="Huang E.J."/>
            <person name="Li L.F."/>
            <person name="Wei W."/>
            <person name="Gao Y.C."/>
            <person name="Liu J.Z."/>
            <person name="Shao H.Z."/>
            <person name="Wang X."/>
            <person name="Wang C.C."/>
            <person name="Yang T.C."/>
            <person name="Huo Q.B."/>
            <person name="Li W."/>
            <person name="Chen H.Y."/>
            <person name="Chen S.E."/>
            <person name="Zhou L.G."/>
            <person name="Ni X.B."/>
            <person name="Tian J.H."/>
            <person name="Sheng Y."/>
            <person name="Liu T."/>
            <person name="Pan Y.S."/>
            <person name="Xia L.Y."/>
            <person name="Li J."/>
            <person name="Zhao F."/>
            <person name="Cao W.C."/>
        </authorList>
    </citation>
    <scope>NUCLEOTIDE SEQUENCE [LARGE SCALE GENOMIC DNA]</scope>
    <source>
        <strain evidence="2">HaeL-2018</strain>
    </source>
</reference>
<dbReference type="PANTHER" id="PTHR31751">
    <property type="entry name" value="SI:CH211-108C17.2-RELATED-RELATED"/>
    <property type="match status" value="1"/>
</dbReference>
<comment type="caution">
    <text evidence="2">The sequence shown here is derived from an EMBL/GenBank/DDBJ whole genome shotgun (WGS) entry which is preliminary data.</text>
</comment>
<proteinExistence type="predicted"/>
<evidence type="ECO:0000313" key="3">
    <source>
        <dbReference type="Proteomes" id="UP000821853"/>
    </source>
</evidence>